<gene>
    <name evidence="1" type="ORF">D3C57_104785</name>
</gene>
<dbReference type="RefSeq" id="WP_020872640.1">
    <property type="nucleotide sequence ID" value="NC_022785.1"/>
</dbReference>
<dbReference type="HOGENOM" id="CLU_2398413_0_0_11"/>
<dbReference type="EMBL" id="QYCY01000001">
    <property type="protein sequence ID" value="RLV77660.1"/>
    <property type="molecule type" value="Genomic_DNA"/>
</dbReference>
<dbReference type="AlphaFoldDB" id="A0A0A0NVR7"/>
<evidence type="ECO:0000313" key="1">
    <source>
        <dbReference type="EMBL" id="RLV77660.1"/>
    </source>
</evidence>
<comment type="caution">
    <text evidence="1">The sequence shown here is derived from an EMBL/GenBank/DDBJ whole genome shotgun (WGS) entry which is preliminary data.</text>
</comment>
<sequence>MTATATTGGQQLGSARPHMTLADRVEVLTLVDRATPADQALLSSLVAAGDPDMTTSYRKVAGALGLDVPADDNDLRDILEADVQQVHHHWHRQ</sequence>
<proteinExistence type="predicted"/>
<dbReference type="eggNOG" id="ENOG5030MSP">
    <property type="taxonomic scope" value="Bacteria"/>
</dbReference>
<dbReference type="KEGG" id="src:M271_38830"/>
<organism evidence="1 2">
    <name type="scientific">Streptomyces rapamycinicus (strain ATCC 29253 / DSM 41530 / NRRL 5491 / AYB-994)</name>
    <name type="common">Streptomyces hygroscopicus (strain ATCC 29253)</name>
    <dbReference type="NCBI Taxonomy" id="1343740"/>
    <lineage>
        <taxon>Bacteria</taxon>
        <taxon>Bacillati</taxon>
        <taxon>Actinomycetota</taxon>
        <taxon>Actinomycetes</taxon>
        <taxon>Kitasatosporales</taxon>
        <taxon>Streptomycetaceae</taxon>
        <taxon>Streptomyces</taxon>
        <taxon>Streptomyces violaceusniger group</taxon>
    </lineage>
</organism>
<dbReference type="Proteomes" id="UP000281594">
    <property type="component" value="Unassembled WGS sequence"/>
</dbReference>
<evidence type="ECO:0000313" key="2">
    <source>
        <dbReference type="Proteomes" id="UP000281594"/>
    </source>
</evidence>
<accession>A0A0A0NVR7</accession>
<name>A0A0A0NVR7_STRRN</name>
<protein>
    <submittedName>
        <fullName evidence="1">Uncharacterized protein</fullName>
    </submittedName>
</protein>
<reference evidence="1 2" key="1">
    <citation type="journal article" date="2018" name="J. Biol. Chem.">
        <title>Discovery of the actinoplanic acid pathway in Streptomyces rapamycinicus reveals a genetically conserved synergism with rapamycin.</title>
        <authorList>
            <person name="Mrak P."/>
            <person name="Krastel P."/>
            <person name="Pivk Lukancic P."/>
            <person name="Tao J."/>
            <person name="Pistorius D."/>
            <person name="Moore C.M."/>
        </authorList>
    </citation>
    <scope>NUCLEOTIDE SEQUENCE [LARGE SCALE GENOMIC DNA]</scope>
    <source>
        <strain evidence="1 2">NRRL 5491</strain>
    </source>
</reference>